<sequence length="99" mass="11261">MSITTLQKAKNVLGISGTNKDERITELILLVEDWIKGYCNNDYVDGYPTGYELIATKMIEYNLNQKAGVSAESLSRYSATFSEDYPKSITKGLRRRLTW</sequence>
<dbReference type="InterPro" id="IPR053746">
    <property type="entry name" value="Viral_HT_Connector_Assembly"/>
</dbReference>
<name>A0A398B6D7_9BACI</name>
<evidence type="ECO:0000313" key="2">
    <source>
        <dbReference type="Proteomes" id="UP000265816"/>
    </source>
</evidence>
<comment type="caution">
    <text evidence="1">The sequence shown here is derived from an EMBL/GenBank/DDBJ whole genome shotgun (WGS) entry which is preliminary data.</text>
</comment>
<dbReference type="Proteomes" id="UP000265816">
    <property type="component" value="Unassembled WGS sequence"/>
</dbReference>
<accession>A0A398B6D7</accession>
<dbReference type="AlphaFoldDB" id="A0A398B6D7"/>
<evidence type="ECO:0000313" key="1">
    <source>
        <dbReference type="EMBL" id="RID85669.1"/>
    </source>
</evidence>
<dbReference type="Pfam" id="PF05135">
    <property type="entry name" value="Phage_connect_1"/>
    <property type="match status" value="1"/>
</dbReference>
<reference evidence="1 2" key="1">
    <citation type="submission" date="2018-08" db="EMBL/GenBank/DDBJ databases">
        <title>Bacillus jemisoniae sp. nov., Bacillus chryseoplanitiae sp. nov., Bacillus resnikiae sp. nov., and Bacillus frankliniae sp. nov., isolated from Viking spacecraft and associated surfaces.</title>
        <authorList>
            <person name="Seuylemezian A."/>
            <person name="Vaishampayan P."/>
        </authorList>
    </citation>
    <scope>NUCLEOTIDE SEQUENCE [LARGE SCALE GENOMIC DNA]</scope>
    <source>
        <strain evidence="1 2">JJ-247</strain>
    </source>
</reference>
<dbReference type="RefSeq" id="WP_119112522.1">
    <property type="nucleotide sequence ID" value="NZ_CBCSEO010000002.1"/>
</dbReference>
<proteinExistence type="predicted"/>
<protein>
    <submittedName>
        <fullName evidence="1">Uncharacterized protein</fullName>
    </submittedName>
</protein>
<gene>
    <name evidence="1" type="ORF">D1970_08935</name>
</gene>
<dbReference type="InterPro" id="IPR021146">
    <property type="entry name" value="Phage_gp6-like_head-tail"/>
</dbReference>
<dbReference type="OrthoDB" id="2971578at2"/>
<organism evidence="1 2">
    <name type="scientific">Mesobacillus zeae</name>
    <dbReference type="NCBI Taxonomy" id="1917180"/>
    <lineage>
        <taxon>Bacteria</taxon>
        <taxon>Bacillati</taxon>
        <taxon>Bacillota</taxon>
        <taxon>Bacilli</taxon>
        <taxon>Bacillales</taxon>
        <taxon>Bacillaceae</taxon>
        <taxon>Mesobacillus</taxon>
    </lineage>
</organism>
<dbReference type="Gene3D" id="1.10.246.150">
    <property type="match status" value="1"/>
</dbReference>
<keyword evidence="2" id="KW-1185">Reference proteome</keyword>
<dbReference type="EMBL" id="QWVT01000015">
    <property type="protein sequence ID" value="RID85669.1"/>
    <property type="molecule type" value="Genomic_DNA"/>
</dbReference>